<evidence type="ECO:0000313" key="5">
    <source>
        <dbReference type="Proteomes" id="UP000192327"/>
    </source>
</evidence>
<dbReference type="EMBL" id="LASW01000051">
    <property type="protein sequence ID" value="KKB98913.1"/>
    <property type="molecule type" value="Genomic_DNA"/>
</dbReference>
<reference evidence="4" key="1">
    <citation type="submission" date="2015-04" db="EMBL/GenBank/DDBJ databases">
        <title>Genome sequence of Mycobacterium arupense GUC1.</title>
        <authorList>
            <person name="Greninger A.L."/>
            <person name="Cunningham G."/>
            <person name="Chiu C.Y."/>
            <person name="Miller S."/>
        </authorList>
    </citation>
    <scope>NUCLEOTIDE SEQUENCE [LARGE SCALE GENOMIC DNA]</scope>
    <source>
        <strain evidence="4">GUC1</strain>
    </source>
</reference>
<dbReference type="PATRIC" id="fig|342002.3.peg.3504"/>
<dbReference type="RefSeq" id="WP_046189859.1">
    <property type="nucleotide sequence ID" value="NZ_JACKUJ010000003.1"/>
</dbReference>
<evidence type="ECO:0000313" key="2">
    <source>
        <dbReference type="EMBL" id="KKB98913.1"/>
    </source>
</evidence>
<feature type="region of interest" description="Disordered" evidence="1">
    <location>
        <begin position="1"/>
        <end position="26"/>
    </location>
</feature>
<dbReference type="AlphaFoldDB" id="A0A0F5MVR9"/>
<comment type="caution">
    <text evidence="2">The sequence shown here is derived from an EMBL/GenBank/DDBJ whole genome shotgun (WGS) entry which is preliminary data.</text>
</comment>
<gene>
    <name evidence="3" type="ORF">BST15_11895</name>
    <name evidence="2" type="ORF">WR43_12215</name>
</gene>
<name>A0A0F5MVR9_9MYCO</name>
<evidence type="ECO:0000313" key="4">
    <source>
        <dbReference type="Proteomes" id="UP000034416"/>
    </source>
</evidence>
<dbReference type="Proteomes" id="UP000192327">
    <property type="component" value="Unassembled WGS sequence"/>
</dbReference>
<reference evidence="2" key="2">
    <citation type="submission" date="2015-04" db="EMBL/GenBank/DDBJ databases">
        <title>Genome sequence of Mycobacterium arupense strain GUC1.</title>
        <authorList>
            <person name="Greninger A.L."/>
            <person name="Cunningham G."/>
            <person name="Chiu C.Y."/>
            <person name="Miller S."/>
        </authorList>
    </citation>
    <scope>NUCLEOTIDE SEQUENCE</scope>
    <source>
        <strain evidence="2">GUC1</strain>
    </source>
</reference>
<dbReference type="EMBL" id="MVHH01000022">
    <property type="protein sequence ID" value="OQZ96597.1"/>
    <property type="molecule type" value="Genomic_DNA"/>
</dbReference>
<accession>A0A0F5MVR9</accession>
<protein>
    <submittedName>
        <fullName evidence="2">Uncharacterized protein</fullName>
    </submittedName>
</protein>
<sequence>MNETKSASPEDPFDEVEPDAPPMSPGETVASLLASAKRGYVPLRKVFVQKERHETERAAKLAELVHGRHHRPLDALLLLHALEPILGDDPISMRTWARMMSTKTRCSPGAASKAFDALTELQLVHRTETGNALAVHPLHEGTGGLWSRPGEDDEEGGPGYFTLPHAYWTSGYADRLTLPGKAMLLIILAETQSPTKRTFAMPVSRAQAWYGISERTAERGYRELMNVGVLLTKIQKVPDARHPAGRREVYHRALASPFSTFDRSLLQSQAKAAAQGNTSVADNTISGDSK</sequence>
<dbReference type="STRING" id="342002.BST15_11895"/>
<proteinExistence type="predicted"/>
<evidence type="ECO:0000256" key="1">
    <source>
        <dbReference type="SAM" id="MobiDB-lite"/>
    </source>
</evidence>
<evidence type="ECO:0000313" key="3">
    <source>
        <dbReference type="EMBL" id="OQZ96597.1"/>
    </source>
</evidence>
<reference evidence="3 5" key="3">
    <citation type="submission" date="2016-12" db="EMBL/GenBank/DDBJ databases">
        <title>The new phylogeny of genus Mycobacterium.</title>
        <authorList>
            <person name="Tortoli E."/>
            <person name="Trovato A."/>
            <person name="Cirillo D.M."/>
        </authorList>
    </citation>
    <scope>NUCLEOTIDE SEQUENCE [LARGE SCALE GENOMIC DNA]</scope>
    <source>
        <strain evidence="3 5">DSM 44942</strain>
    </source>
</reference>
<dbReference type="OrthoDB" id="4188495at2"/>
<dbReference type="Proteomes" id="UP000034416">
    <property type="component" value="Unassembled WGS sequence"/>
</dbReference>
<organism evidence="2 4">
    <name type="scientific">Mycolicibacter arupensis</name>
    <dbReference type="NCBI Taxonomy" id="342002"/>
    <lineage>
        <taxon>Bacteria</taxon>
        <taxon>Bacillati</taxon>
        <taxon>Actinomycetota</taxon>
        <taxon>Actinomycetes</taxon>
        <taxon>Mycobacteriales</taxon>
        <taxon>Mycobacteriaceae</taxon>
        <taxon>Mycolicibacter</taxon>
    </lineage>
</organism>
<keyword evidence="5" id="KW-1185">Reference proteome</keyword>